<comment type="cofactor">
    <cofactor evidence="5">
        <name>Mg(2+)</name>
        <dbReference type="ChEBI" id="CHEBI:18420"/>
    </cofactor>
</comment>
<dbReference type="CDD" id="cd09871">
    <property type="entry name" value="PIN_MtVapC28-VapC30-like"/>
    <property type="match status" value="1"/>
</dbReference>
<evidence type="ECO:0000256" key="5">
    <source>
        <dbReference type="HAMAP-Rule" id="MF_00265"/>
    </source>
</evidence>
<evidence type="ECO:0000259" key="6">
    <source>
        <dbReference type="Pfam" id="PF01850"/>
    </source>
</evidence>
<keyword evidence="2 5" id="KW-0540">Nuclease</keyword>
<keyword evidence="4 5" id="KW-0378">Hydrolase</keyword>
<evidence type="ECO:0000256" key="3">
    <source>
        <dbReference type="ARBA" id="ARBA00022723"/>
    </source>
</evidence>
<keyword evidence="3 5" id="KW-0479">Metal-binding</keyword>
<dbReference type="Pfam" id="PF01850">
    <property type="entry name" value="PIN"/>
    <property type="match status" value="1"/>
</dbReference>
<reference evidence="8" key="1">
    <citation type="journal article" date="2019" name="Int. J. Syst. Evol. Microbiol.">
        <title>The Global Catalogue of Microorganisms (GCM) 10K type strain sequencing project: providing services to taxonomists for standard genome sequencing and annotation.</title>
        <authorList>
            <consortium name="The Broad Institute Genomics Platform"/>
            <consortium name="The Broad Institute Genome Sequencing Center for Infectious Disease"/>
            <person name="Wu L."/>
            <person name="Ma J."/>
        </authorList>
    </citation>
    <scope>NUCLEOTIDE SEQUENCE [LARGE SCALE GENOMIC DNA]</scope>
    <source>
        <strain evidence="8">CGMCC 1.12477</strain>
    </source>
</reference>
<dbReference type="HAMAP" id="MF_00265">
    <property type="entry name" value="VapC_Nob1"/>
    <property type="match status" value="1"/>
</dbReference>
<gene>
    <name evidence="5" type="primary">vapC</name>
    <name evidence="7" type="ORF">ACFTOW_00805</name>
</gene>
<proteinExistence type="inferred from homology"/>
<accession>A0ABW4E9E3</accession>
<dbReference type="EMBL" id="JBHUDD010000004">
    <property type="protein sequence ID" value="MFD1507952.1"/>
    <property type="molecule type" value="Genomic_DNA"/>
</dbReference>
<evidence type="ECO:0000256" key="1">
    <source>
        <dbReference type="ARBA" id="ARBA00022649"/>
    </source>
</evidence>
<keyword evidence="5" id="KW-0460">Magnesium</keyword>
<dbReference type="SUPFAM" id="SSF88723">
    <property type="entry name" value="PIN domain-like"/>
    <property type="match status" value="1"/>
</dbReference>
<dbReference type="Gene3D" id="3.40.50.1010">
    <property type="entry name" value="5'-nuclease"/>
    <property type="match status" value="1"/>
</dbReference>
<dbReference type="InterPro" id="IPR022907">
    <property type="entry name" value="VapC_family"/>
</dbReference>
<keyword evidence="5" id="KW-0800">Toxin</keyword>
<feature type="binding site" evidence="5">
    <location>
        <position position="94"/>
    </location>
    <ligand>
        <name>Mg(2+)</name>
        <dbReference type="ChEBI" id="CHEBI:18420"/>
    </ligand>
</feature>
<feature type="binding site" evidence="5">
    <location>
        <position position="5"/>
    </location>
    <ligand>
        <name>Mg(2+)</name>
        <dbReference type="ChEBI" id="CHEBI:18420"/>
    </ligand>
</feature>
<keyword evidence="1 5" id="KW-1277">Toxin-antitoxin system</keyword>
<protein>
    <recommendedName>
        <fullName evidence="5">Ribonuclease VapC</fullName>
        <shortName evidence="5">RNase VapC</shortName>
        <ecNumber evidence="5">3.1.-.-</ecNumber>
    </recommendedName>
    <alternativeName>
        <fullName evidence="5">Toxin VapC</fullName>
    </alternativeName>
</protein>
<evidence type="ECO:0000256" key="4">
    <source>
        <dbReference type="ARBA" id="ARBA00022801"/>
    </source>
</evidence>
<sequence>MIVVDTSALLLDEPGAETIADILANDADVSISAVTLAEARIVAARRGLAAEMADLTEGLGFDVEAATADTAKRVAEAYAVWGKWTHPAALNLGDFFAYVTAMSRRAPLLYVGEDFAKTGVQGAMPRSTTG</sequence>
<evidence type="ECO:0000313" key="8">
    <source>
        <dbReference type="Proteomes" id="UP001597186"/>
    </source>
</evidence>
<dbReference type="InterPro" id="IPR029060">
    <property type="entry name" value="PIN-like_dom_sf"/>
</dbReference>
<organism evidence="7 8">
    <name type="scientific">Lacimonas salitolerans</name>
    <dbReference type="NCBI Taxonomy" id="1323750"/>
    <lineage>
        <taxon>Bacteria</taxon>
        <taxon>Pseudomonadati</taxon>
        <taxon>Pseudomonadota</taxon>
        <taxon>Alphaproteobacteria</taxon>
        <taxon>Rhodobacterales</taxon>
        <taxon>Paracoccaceae</taxon>
        <taxon>Lacimonas</taxon>
    </lineage>
</organism>
<comment type="function">
    <text evidence="5">Toxic component of a toxin-antitoxin (TA) system. An RNase.</text>
</comment>
<comment type="caution">
    <text evidence="7">The sequence shown here is derived from an EMBL/GenBank/DDBJ whole genome shotgun (WGS) entry which is preliminary data.</text>
</comment>
<name>A0ABW4E9E3_9RHOB</name>
<dbReference type="InterPro" id="IPR002716">
    <property type="entry name" value="PIN_dom"/>
</dbReference>
<keyword evidence="8" id="KW-1185">Reference proteome</keyword>
<feature type="domain" description="PIN" evidence="6">
    <location>
        <begin position="2"/>
        <end position="119"/>
    </location>
</feature>
<evidence type="ECO:0000313" key="7">
    <source>
        <dbReference type="EMBL" id="MFD1507952.1"/>
    </source>
</evidence>
<comment type="similarity">
    <text evidence="5">Belongs to the PINc/VapC protein family.</text>
</comment>
<dbReference type="EC" id="3.1.-.-" evidence="5"/>
<dbReference type="Proteomes" id="UP001597186">
    <property type="component" value="Unassembled WGS sequence"/>
</dbReference>
<evidence type="ECO:0000256" key="2">
    <source>
        <dbReference type="ARBA" id="ARBA00022722"/>
    </source>
</evidence>
<dbReference type="RefSeq" id="WP_379912093.1">
    <property type="nucleotide sequence ID" value="NZ_JBHUDD010000004.1"/>
</dbReference>